<dbReference type="GO" id="GO:0005524">
    <property type="term" value="F:ATP binding"/>
    <property type="evidence" value="ECO:0007669"/>
    <property type="project" value="InterPro"/>
</dbReference>
<dbReference type="GO" id="GO:0003677">
    <property type="term" value="F:DNA binding"/>
    <property type="evidence" value="ECO:0007669"/>
    <property type="project" value="InterPro"/>
</dbReference>
<feature type="domain" description="Helicase/UvrB N-terminal" evidence="1">
    <location>
        <begin position="9"/>
        <end position="70"/>
    </location>
</feature>
<dbReference type="AlphaFoldDB" id="A0A0F9A2B0"/>
<dbReference type="InterPro" id="IPR027417">
    <property type="entry name" value="P-loop_NTPase"/>
</dbReference>
<proteinExistence type="predicted"/>
<dbReference type="EMBL" id="LAZR01044852">
    <property type="protein sequence ID" value="KKL03625.1"/>
    <property type="molecule type" value="Genomic_DNA"/>
</dbReference>
<dbReference type="SUPFAM" id="SSF52540">
    <property type="entry name" value="P-loop containing nucleoside triphosphate hydrolases"/>
    <property type="match status" value="1"/>
</dbReference>
<organism evidence="2">
    <name type="scientific">marine sediment metagenome</name>
    <dbReference type="NCBI Taxonomy" id="412755"/>
    <lineage>
        <taxon>unclassified sequences</taxon>
        <taxon>metagenomes</taxon>
        <taxon>ecological metagenomes</taxon>
    </lineage>
</organism>
<dbReference type="Pfam" id="PF04851">
    <property type="entry name" value="ResIII"/>
    <property type="match status" value="1"/>
</dbReference>
<dbReference type="InterPro" id="IPR006935">
    <property type="entry name" value="Helicase/UvrB_N"/>
</dbReference>
<name>A0A0F9A2B0_9ZZZZ</name>
<sequence length="88" mass="9553">MAKGIIPQAIEDWNSVVFPLTDILLSHPTGCGKTLFAPLRLATQFKAAILVVVPRRIIVQSNLNYYKQATLSFISLTGRSTTPTSPGP</sequence>
<evidence type="ECO:0000259" key="1">
    <source>
        <dbReference type="Pfam" id="PF04851"/>
    </source>
</evidence>
<accession>A0A0F9A2B0</accession>
<gene>
    <name evidence="2" type="ORF">LCGC14_2624230</name>
</gene>
<protein>
    <recommendedName>
        <fullName evidence="1">Helicase/UvrB N-terminal domain-containing protein</fullName>
    </recommendedName>
</protein>
<comment type="caution">
    <text evidence="2">The sequence shown here is derived from an EMBL/GenBank/DDBJ whole genome shotgun (WGS) entry which is preliminary data.</text>
</comment>
<evidence type="ECO:0000313" key="2">
    <source>
        <dbReference type="EMBL" id="KKL03625.1"/>
    </source>
</evidence>
<reference evidence="2" key="1">
    <citation type="journal article" date="2015" name="Nature">
        <title>Complex archaea that bridge the gap between prokaryotes and eukaryotes.</title>
        <authorList>
            <person name="Spang A."/>
            <person name="Saw J.H."/>
            <person name="Jorgensen S.L."/>
            <person name="Zaremba-Niedzwiedzka K."/>
            <person name="Martijn J."/>
            <person name="Lind A.E."/>
            <person name="van Eijk R."/>
            <person name="Schleper C."/>
            <person name="Guy L."/>
            <person name="Ettema T.J."/>
        </authorList>
    </citation>
    <scope>NUCLEOTIDE SEQUENCE</scope>
</reference>
<dbReference type="Gene3D" id="3.40.50.300">
    <property type="entry name" value="P-loop containing nucleotide triphosphate hydrolases"/>
    <property type="match status" value="1"/>
</dbReference>
<dbReference type="GO" id="GO:0016787">
    <property type="term" value="F:hydrolase activity"/>
    <property type="evidence" value="ECO:0007669"/>
    <property type="project" value="InterPro"/>
</dbReference>